<dbReference type="InterPro" id="IPR050882">
    <property type="entry name" value="Prepilin_peptidase/N-MTase"/>
</dbReference>
<dbReference type="InterPro" id="IPR000045">
    <property type="entry name" value="Prepilin_IV_endopep_pep"/>
</dbReference>
<dbReference type="PANTHER" id="PTHR30487">
    <property type="entry name" value="TYPE 4 PREPILIN-LIKE PROTEINS LEADER PEPTIDE-PROCESSING ENZYME"/>
    <property type="match status" value="1"/>
</dbReference>
<keyword evidence="6 10" id="KW-1133">Transmembrane helix</keyword>
<feature type="domain" description="Prepilin peptidase A24 N-terminal" evidence="12">
    <location>
        <begin position="15"/>
        <end position="98"/>
    </location>
</feature>
<dbReference type="EMBL" id="CP002606">
    <property type="protein sequence ID" value="AEA33580.1"/>
    <property type="molecule type" value="Genomic_DNA"/>
</dbReference>
<comment type="subcellular location">
    <subcellularLocation>
        <location evidence="1">Cell inner membrane</location>
        <topology evidence="1">Multi-pass membrane protein</topology>
    </subcellularLocation>
    <subcellularLocation>
        <location evidence="9">Cell membrane</location>
        <topology evidence="9">Multi-pass membrane protein</topology>
    </subcellularLocation>
</comment>
<dbReference type="InParanoid" id="F2LUZ6"/>
<dbReference type="KEGG" id="hmr:Hipma_0610"/>
<dbReference type="Pfam" id="PF01478">
    <property type="entry name" value="Peptidase_A24"/>
    <property type="match status" value="1"/>
</dbReference>
<dbReference type="PANTHER" id="PTHR30487:SF0">
    <property type="entry name" value="PREPILIN LEADER PEPTIDASE_N-METHYLTRANSFERASE-RELATED"/>
    <property type="match status" value="1"/>
</dbReference>
<dbReference type="InterPro" id="IPR014032">
    <property type="entry name" value="Peptidase_A24A_bac"/>
</dbReference>
<evidence type="ECO:0000256" key="6">
    <source>
        <dbReference type="ARBA" id="ARBA00022989"/>
    </source>
</evidence>
<proteinExistence type="inferred from homology"/>
<dbReference type="RefSeq" id="WP_013681621.1">
    <property type="nucleotide sequence ID" value="NC_015318.1"/>
</dbReference>
<keyword evidence="7 10" id="KW-0472">Membrane</keyword>
<evidence type="ECO:0000256" key="2">
    <source>
        <dbReference type="ARBA" id="ARBA00005801"/>
    </source>
</evidence>
<dbReference type="GO" id="GO:0005886">
    <property type="term" value="C:plasma membrane"/>
    <property type="evidence" value="ECO:0007669"/>
    <property type="project" value="UniProtKB-SubCell"/>
</dbReference>
<dbReference type="GO" id="GO:0004190">
    <property type="term" value="F:aspartic-type endopeptidase activity"/>
    <property type="evidence" value="ECO:0007669"/>
    <property type="project" value="UniProtKB-EC"/>
</dbReference>
<evidence type="ECO:0000313" key="13">
    <source>
        <dbReference type="EMBL" id="AEA33580.1"/>
    </source>
</evidence>
<evidence type="ECO:0000256" key="7">
    <source>
        <dbReference type="ARBA" id="ARBA00023136"/>
    </source>
</evidence>
<feature type="transmembrane region" description="Helical" evidence="10">
    <location>
        <begin position="79"/>
        <end position="98"/>
    </location>
</feature>
<feature type="domain" description="Prepilin type IV endopeptidase peptidase" evidence="11">
    <location>
        <begin position="108"/>
        <end position="215"/>
    </location>
</feature>
<accession>F2LUZ6</accession>
<evidence type="ECO:0000256" key="10">
    <source>
        <dbReference type="SAM" id="Phobius"/>
    </source>
</evidence>
<evidence type="ECO:0000313" key="14">
    <source>
        <dbReference type="Proteomes" id="UP000008139"/>
    </source>
</evidence>
<feature type="transmembrane region" description="Helical" evidence="10">
    <location>
        <begin position="131"/>
        <end position="147"/>
    </location>
</feature>
<keyword evidence="9" id="KW-0808">Transferase</keyword>
<reference evidence="14" key="2">
    <citation type="submission" date="2011-03" db="EMBL/GenBank/DDBJ databases">
        <title>The complete genome of Hippea maritima DSM 10411.</title>
        <authorList>
            <consortium name="US DOE Joint Genome Institute (JGI-PGF)"/>
            <person name="Lucas S."/>
            <person name="Copeland A."/>
            <person name="Lapidus A."/>
            <person name="Bruce D."/>
            <person name="Goodwin L."/>
            <person name="Pitluck S."/>
            <person name="Peters L."/>
            <person name="Kyrpides N."/>
            <person name="Mavromatis K."/>
            <person name="Pagani I."/>
            <person name="Ivanova N."/>
            <person name="Mikhailova N."/>
            <person name="Lu M."/>
            <person name="Detter J.C."/>
            <person name="Tapia R."/>
            <person name="Han C."/>
            <person name="Land M."/>
            <person name="Hauser L."/>
            <person name="Markowitz V."/>
            <person name="Cheng J.-F."/>
            <person name="Hugenholtz P."/>
            <person name="Woyke T."/>
            <person name="Wu D."/>
            <person name="Spring S."/>
            <person name="Schroeder M."/>
            <person name="Brambilla E."/>
            <person name="Klenk H.-P."/>
            <person name="Eisen J.A."/>
        </authorList>
    </citation>
    <scope>NUCLEOTIDE SEQUENCE [LARGE SCALE GENOMIC DNA]</scope>
    <source>
        <strain evidence="14">ATCC 700847 / DSM 10411 / MH2</strain>
    </source>
</reference>
<evidence type="ECO:0000256" key="4">
    <source>
        <dbReference type="ARBA" id="ARBA00022519"/>
    </source>
</evidence>
<organism evidence="13 14">
    <name type="scientific">Hippea maritima (strain ATCC 700847 / DSM 10411 / MH2)</name>
    <dbReference type="NCBI Taxonomy" id="760142"/>
    <lineage>
        <taxon>Bacteria</taxon>
        <taxon>Pseudomonadati</taxon>
        <taxon>Campylobacterota</taxon>
        <taxon>Desulfurellia</taxon>
        <taxon>Desulfurellales</taxon>
        <taxon>Hippeaceae</taxon>
        <taxon>Hippea</taxon>
    </lineage>
</organism>
<keyword evidence="5 9" id="KW-0812">Transmembrane</keyword>
<comment type="catalytic activity">
    <reaction evidence="9">
        <text>Typically cleaves a -Gly-|-Phe- bond to release an N-terminal, basic peptide of 5-8 residues from type IV prepilin, and then N-methylates the new N-terminal amino group, the methyl donor being S-adenosyl-L-methionine.</text>
        <dbReference type="EC" id="3.4.23.43"/>
    </reaction>
</comment>
<dbReference type="GO" id="GO:0008168">
    <property type="term" value="F:methyltransferase activity"/>
    <property type="evidence" value="ECO:0007669"/>
    <property type="project" value="UniProtKB-KW"/>
</dbReference>
<keyword evidence="9" id="KW-0511">Multifunctional enzyme</keyword>
<keyword evidence="4" id="KW-0997">Cell inner membrane</keyword>
<keyword evidence="9" id="KW-0645">Protease</keyword>
<dbReference type="MEROPS" id="A24.019"/>
<feature type="transmembrane region" description="Helical" evidence="10">
    <location>
        <begin position="7"/>
        <end position="31"/>
    </location>
</feature>
<evidence type="ECO:0000256" key="5">
    <source>
        <dbReference type="ARBA" id="ARBA00022692"/>
    </source>
</evidence>
<dbReference type="InterPro" id="IPR010627">
    <property type="entry name" value="Prepilin_pept_A24_N"/>
</dbReference>
<dbReference type="FunCoup" id="F2LUZ6">
    <property type="interactions" value="229"/>
</dbReference>
<feature type="transmembrane region" description="Helical" evidence="10">
    <location>
        <begin position="231"/>
        <end position="254"/>
    </location>
</feature>
<dbReference type="STRING" id="760142.Hipma_0610"/>
<feature type="transmembrane region" description="Helical" evidence="10">
    <location>
        <begin position="104"/>
        <end position="122"/>
    </location>
</feature>
<name>F2LUZ6_HIPMA</name>
<keyword evidence="9 13" id="KW-0378">Hydrolase</keyword>
<dbReference type="eggNOG" id="COG1989">
    <property type="taxonomic scope" value="Bacteria"/>
</dbReference>
<dbReference type="Pfam" id="PF06750">
    <property type="entry name" value="A24_N_bact"/>
    <property type="match status" value="1"/>
</dbReference>
<dbReference type="HOGENOM" id="CLU_057101_0_1_7"/>
<dbReference type="OrthoDB" id="9789291at2"/>
<dbReference type="EC" id="2.1.1.-" evidence="9"/>
<keyword evidence="3" id="KW-1003">Cell membrane</keyword>
<keyword evidence="14" id="KW-1185">Reference proteome</keyword>
<evidence type="ECO:0000256" key="9">
    <source>
        <dbReference type="RuleBase" id="RU003794"/>
    </source>
</evidence>
<feature type="transmembrane region" description="Helical" evidence="10">
    <location>
        <begin position="153"/>
        <end position="174"/>
    </location>
</feature>
<evidence type="ECO:0000256" key="3">
    <source>
        <dbReference type="ARBA" id="ARBA00022475"/>
    </source>
</evidence>
<dbReference type="AlphaFoldDB" id="F2LUZ6"/>
<dbReference type="GO" id="GO:0006465">
    <property type="term" value="P:signal peptide processing"/>
    <property type="evidence" value="ECO:0007669"/>
    <property type="project" value="TreeGrafter"/>
</dbReference>
<dbReference type="PRINTS" id="PR00864">
    <property type="entry name" value="PREPILNPTASE"/>
</dbReference>
<comment type="similarity">
    <text evidence="2 8">Belongs to the peptidase A24 family.</text>
</comment>
<sequence>MYFQQKIILDLIAFIFGLIIGSFLNVCIYRIPLGKSIVWPASFCPNCKQKIRWHDNIPVVSFILLKGRCRYCKSKISPIYPVVELLTGLLTLFVFMRFGLSLDGVFYLVFVYSLIVASFVDLKHYIIPDRISLGLIAVGLVFGYIRGDFLGSLYGFLAGFFGLYIMAIIGSWVFKKEAMGGGDIKLLGGIGAFLGIKGVLFSLFSASLFGSFVGIALILFGKKSYADKLQFGPYLSVGAVLYIFIGKQLIFYLYGW</sequence>
<dbReference type="EC" id="3.4.23.43" evidence="9"/>
<evidence type="ECO:0000259" key="11">
    <source>
        <dbReference type="Pfam" id="PF01478"/>
    </source>
</evidence>
<evidence type="ECO:0000256" key="1">
    <source>
        <dbReference type="ARBA" id="ARBA00004429"/>
    </source>
</evidence>
<comment type="function">
    <text evidence="9">Plays an essential role in type IV pili and type II pseudopili formation by proteolytically removing the leader sequence from substrate proteins and subsequently monomethylating the alpha-amino group of the newly exposed N-terminal phenylalanine.</text>
</comment>
<dbReference type="GO" id="GO:0032259">
    <property type="term" value="P:methylation"/>
    <property type="evidence" value="ECO:0007669"/>
    <property type="project" value="UniProtKB-KW"/>
</dbReference>
<reference evidence="13 14" key="1">
    <citation type="journal article" date="2011" name="Stand. Genomic Sci.">
        <title>Complete genome sequence of the thermophilic sulfur-reducer Hippea maritima type strain (MH(2)).</title>
        <authorList>
            <person name="Huntemann M."/>
            <person name="Lu M."/>
            <person name="Nolan M."/>
            <person name="Lapidus A."/>
            <person name="Lucas S."/>
            <person name="Hammon N."/>
            <person name="Deshpande S."/>
            <person name="Cheng J.F."/>
            <person name="Tapia R."/>
            <person name="Han C."/>
            <person name="Goodwin L."/>
            <person name="Pitluck S."/>
            <person name="Liolios K."/>
            <person name="Pagani I."/>
            <person name="Ivanova N."/>
            <person name="Ovchinikova G."/>
            <person name="Pati A."/>
            <person name="Chen A."/>
            <person name="Palaniappan K."/>
            <person name="Land M."/>
            <person name="Hauser L."/>
            <person name="Jeffries C.D."/>
            <person name="Detter J.C."/>
            <person name="Brambilla E.M."/>
            <person name="Rohde M."/>
            <person name="Spring S."/>
            <person name="Goker M."/>
            <person name="Woyke T."/>
            <person name="Bristow J."/>
            <person name="Eisen J.A."/>
            <person name="Markowitz V."/>
            <person name="Hugenholtz P."/>
            <person name="Kyrpides N.C."/>
            <person name="Klenk H.P."/>
            <person name="Mavromatis K."/>
        </authorList>
    </citation>
    <scope>NUCLEOTIDE SEQUENCE [LARGE SCALE GENOMIC DNA]</scope>
    <source>
        <strain evidence="14">ATCC 700847 / DSM 10411 / MH2</strain>
    </source>
</reference>
<protein>
    <recommendedName>
        <fullName evidence="9">Prepilin leader peptidase/N-methyltransferase</fullName>
        <ecNumber evidence="9">2.1.1.-</ecNumber>
        <ecNumber evidence="9">3.4.23.43</ecNumber>
    </recommendedName>
</protein>
<evidence type="ECO:0000259" key="12">
    <source>
        <dbReference type="Pfam" id="PF06750"/>
    </source>
</evidence>
<evidence type="ECO:0000256" key="8">
    <source>
        <dbReference type="RuleBase" id="RU003793"/>
    </source>
</evidence>
<dbReference type="Proteomes" id="UP000008139">
    <property type="component" value="Chromosome"/>
</dbReference>
<keyword evidence="9" id="KW-0489">Methyltransferase</keyword>
<dbReference type="Gene3D" id="1.20.120.1220">
    <property type="match status" value="1"/>
</dbReference>
<gene>
    <name evidence="13" type="ordered locus">Hipma_0610</name>
</gene>
<feature type="transmembrane region" description="Helical" evidence="10">
    <location>
        <begin position="186"/>
        <end position="219"/>
    </location>
</feature>